<dbReference type="Proteomes" id="UP000469011">
    <property type="component" value="Unassembled WGS sequence"/>
</dbReference>
<comment type="caution">
    <text evidence="1">The sequence shown here is derived from an EMBL/GenBank/DDBJ whole genome shotgun (WGS) entry which is preliminary data.</text>
</comment>
<dbReference type="AlphaFoldDB" id="A0A6N9T2D9"/>
<evidence type="ECO:0000313" key="1">
    <source>
        <dbReference type="EMBL" id="NDW04049.1"/>
    </source>
</evidence>
<protein>
    <submittedName>
        <fullName evidence="1">Uncharacterized protein</fullName>
    </submittedName>
</protein>
<proteinExistence type="predicted"/>
<gene>
    <name evidence="1" type="ORF">GTK09_06360</name>
</gene>
<reference evidence="1 2" key="1">
    <citation type="submission" date="2020-01" db="EMBL/GenBank/DDBJ databases">
        <title>Jiella pacifica sp. nov.</title>
        <authorList>
            <person name="Xue Z."/>
            <person name="Zhu S."/>
            <person name="Chen J."/>
            <person name="Yang J."/>
        </authorList>
    </citation>
    <scope>NUCLEOTIDE SEQUENCE [LARGE SCALE GENOMIC DNA]</scope>
    <source>
        <strain evidence="1 2">40Bstr34</strain>
    </source>
</reference>
<sequence length="159" mass="17406">MSDVRTCRECGISHIEQGDEIDGEPLCWAEDDLCSRCQDVLFKQQEADAARYRYLRNRSTTSAAIAEGGVFGGQIPDNLILGGEDLDRAIDAAISQSAGRYGDTLERRLALCLAEIVDQPLLTGRDEPGGFSSPLEIRLGFFKPELSERAAELLEEVGL</sequence>
<name>A0A6N9T2D9_9HYPH</name>
<accession>A0A6N9T2D9</accession>
<dbReference type="RefSeq" id="WP_163462051.1">
    <property type="nucleotide sequence ID" value="NZ_JAAAMG010000004.1"/>
</dbReference>
<keyword evidence="2" id="KW-1185">Reference proteome</keyword>
<evidence type="ECO:0000313" key="2">
    <source>
        <dbReference type="Proteomes" id="UP000469011"/>
    </source>
</evidence>
<dbReference type="EMBL" id="JAAAMG010000004">
    <property type="protein sequence ID" value="NDW04049.1"/>
    <property type="molecule type" value="Genomic_DNA"/>
</dbReference>
<organism evidence="1 2">
    <name type="scientific">Jiella pacifica</name>
    <dbReference type="NCBI Taxonomy" id="2696469"/>
    <lineage>
        <taxon>Bacteria</taxon>
        <taxon>Pseudomonadati</taxon>
        <taxon>Pseudomonadota</taxon>
        <taxon>Alphaproteobacteria</taxon>
        <taxon>Hyphomicrobiales</taxon>
        <taxon>Aurantimonadaceae</taxon>
        <taxon>Jiella</taxon>
    </lineage>
</organism>